<feature type="domain" description="Mur ligase central" evidence="10">
    <location>
        <begin position="106"/>
        <end position="207"/>
    </location>
</feature>
<comment type="function">
    <text evidence="7 8">Cell wall formation. Catalyzes the addition of glutamate to the nucleotide precursor UDP-N-acetylmuramoyl-L-alanine (UMA).</text>
</comment>
<dbReference type="Gene3D" id="3.40.1190.10">
    <property type="entry name" value="Mur-like, catalytic domain"/>
    <property type="match status" value="1"/>
</dbReference>
<dbReference type="Gene3D" id="3.40.50.720">
    <property type="entry name" value="NAD(P)-binding Rossmann-like Domain"/>
    <property type="match status" value="1"/>
</dbReference>
<evidence type="ECO:0000256" key="4">
    <source>
        <dbReference type="ARBA" id="ARBA00022598"/>
    </source>
</evidence>
<keyword evidence="4 7" id="KW-0436">Ligase</keyword>
<dbReference type="EC" id="6.3.2.9" evidence="7 8"/>
<dbReference type="PANTHER" id="PTHR43692">
    <property type="entry name" value="UDP-N-ACETYLMURAMOYLALANINE--D-GLUTAMATE LIGASE"/>
    <property type="match status" value="1"/>
</dbReference>
<dbReference type="PANTHER" id="PTHR43692:SF1">
    <property type="entry name" value="UDP-N-ACETYLMURAMOYLALANINE--D-GLUTAMATE LIGASE"/>
    <property type="match status" value="1"/>
</dbReference>
<dbReference type="Pfam" id="PF02875">
    <property type="entry name" value="Mur_ligase_C"/>
    <property type="match status" value="1"/>
</dbReference>
<keyword evidence="12" id="KW-1185">Reference proteome</keyword>
<dbReference type="NCBIfam" id="TIGR01087">
    <property type="entry name" value="murD"/>
    <property type="match status" value="1"/>
</dbReference>
<dbReference type="RefSeq" id="WP_096056322.1">
    <property type="nucleotide sequence ID" value="NZ_CP023344.1"/>
</dbReference>
<dbReference type="InterPro" id="IPR036565">
    <property type="entry name" value="Mur-like_cat_sf"/>
</dbReference>
<keyword evidence="7 8" id="KW-0132">Cell division</keyword>
<gene>
    <name evidence="7 11" type="primary">murD</name>
    <name evidence="11" type="ORF">CMV30_12390</name>
</gene>
<dbReference type="GO" id="GO:0008764">
    <property type="term" value="F:UDP-N-acetylmuramoylalanine-D-glutamate ligase activity"/>
    <property type="evidence" value="ECO:0007669"/>
    <property type="project" value="UniProtKB-UniRule"/>
</dbReference>
<dbReference type="Gene3D" id="3.90.190.20">
    <property type="entry name" value="Mur ligase, C-terminal domain"/>
    <property type="match status" value="1"/>
</dbReference>
<dbReference type="UniPathway" id="UPA00219"/>
<comment type="similarity">
    <text evidence="7">Belongs to the MurCDEF family.</text>
</comment>
<keyword evidence="7 8" id="KW-0573">Peptidoglycan synthesis</keyword>
<dbReference type="KEGG" id="vbh:CMV30_12390"/>
<comment type="subcellular location">
    <subcellularLocation>
        <location evidence="1 7 8">Cytoplasm</location>
    </subcellularLocation>
</comment>
<evidence type="ECO:0000256" key="8">
    <source>
        <dbReference type="RuleBase" id="RU003664"/>
    </source>
</evidence>
<evidence type="ECO:0000256" key="2">
    <source>
        <dbReference type="ARBA" id="ARBA00004752"/>
    </source>
</evidence>
<keyword evidence="7 8" id="KW-0133">Cell shape</keyword>
<dbReference type="InterPro" id="IPR013221">
    <property type="entry name" value="Mur_ligase_cen"/>
</dbReference>
<dbReference type="SUPFAM" id="SSF53244">
    <property type="entry name" value="MurD-like peptide ligases, peptide-binding domain"/>
    <property type="match status" value="1"/>
</dbReference>
<protein>
    <recommendedName>
        <fullName evidence="7 8">UDP-N-acetylmuramoylalanine--D-glutamate ligase</fullName>
        <ecNumber evidence="7 8">6.3.2.9</ecNumber>
    </recommendedName>
    <alternativeName>
        <fullName evidence="7">D-glutamic acid-adding enzyme</fullName>
    </alternativeName>
    <alternativeName>
        <fullName evidence="7">UDP-N-acetylmuramoyl-L-alanyl-D-glutamate synthetase</fullName>
    </alternativeName>
</protein>
<dbReference type="GO" id="GO:0071555">
    <property type="term" value="P:cell wall organization"/>
    <property type="evidence" value="ECO:0007669"/>
    <property type="project" value="UniProtKB-KW"/>
</dbReference>
<keyword evidence="7 8" id="KW-0961">Cell wall biogenesis/degradation</keyword>
<dbReference type="EMBL" id="CP023344">
    <property type="protein sequence ID" value="ATC64691.1"/>
    <property type="molecule type" value="Genomic_DNA"/>
</dbReference>
<evidence type="ECO:0000256" key="5">
    <source>
        <dbReference type="ARBA" id="ARBA00022741"/>
    </source>
</evidence>
<keyword evidence="5 7" id="KW-0547">Nucleotide-binding</keyword>
<dbReference type="SUPFAM" id="SSF53623">
    <property type="entry name" value="MurD-like peptide ligases, catalytic domain"/>
    <property type="match status" value="1"/>
</dbReference>
<evidence type="ECO:0000259" key="9">
    <source>
        <dbReference type="Pfam" id="PF02875"/>
    </source>
</evidence>
<dbReference type="GO" id="GO:0009252">
    <property type="term" value="P:peptidoglycan biosynthetic process"/>
    <property type="evidence" value="ECO:0007669"/>
    <property type="project" value="UniProtKB-UniRule"/>
</dbReference>
<dbReference type="AlphaFoldDB" id="A0A290QK30"/>
<keyword evidence="7 8" id="KW-0131">Cell cycle</keyword>
<dbReference type="OrthoDB" id="9809796at2"/>
<dbReference type="GO" id="GO:0005737">
    <property type="term" value="C:cytoplasm"/>
    <property type="evidence" value="ECO:0007669"/>
    <property type="project" value="UniProtKB-SubCell"/>
</dbReference>
<dbReference type="GO" id="GO:0051301">
    <property type="term" value="P:cell division"/>
    <property type="evidence" value="ECO:0007669"/>
    <property type="project" value="UniProtKB-KW"/>
</dbReference>
<dbReference type="HAMAP" id="MF_00639">
    <property type="entry name" value="MurD"/>
    <property type="match status" value="1"/>
</dbReference>
<proteinExistence type="inferred from homology"/>
<evidence type="ECO:0000256" key="6">
    <source>
        <dbReference type="ARBA" id="ARBA00022840"/>
    </source>
</evidence>
<accession>A0A290QK30</accession>
<comment type="pathway">
    <text evidence="2 7 8">Cell wall biogenesis; peptidoglycan biosynthesis.</text>
</comment>
<reference evidence="11 12" key="1">
    <citation type="submission" date="2017-09" db="EMBL/GenBank/DDBJ databases">
        <title>Complete genome sequence of Verrucomicrobial strain HZ-65, isolated from freshwater.</title>
        <authorList>
            <person name="Choi A."/>
        </authorList>
    </citation>
    <scope>NUCLEOTIDE SEQUENCE [LARGE SCALE GENOMIC DNA]</scope>
    <source>
        <strain evidence="11 12">HZ-65</strain>
    </source>
</reference>
<dbReference type="GO" id="GO:0008360">
    <property type="term" value="P:regulation of cell shape"/>
    <property type="evidence" value="ECO:0007669"/>
    <property type="project" value="UniProtKB-KW"/>
</dbReference>
<dbReference type="GO" id="GO:0005524">
    <property type="term" value="F:ATP binding"/>
    <property type="evidence" value="ECO:0007669"/>
    <property type="project" value="UniProtKB-UniRule"/>
</dbReference>
<dbReference type="InterPro" id="IPR036615">
    <property type="entry name" value="Mur_ligase_C_dom_sf"/>
</dbReference>
<dbReference type="Proteomes" id="UP000217265">
    <property type="component" value="Chromosome"/>
</dbReference>
<dbReference type="SUPFAM" id="SSF51984">
    <property type="entry name" value="MurCD N-terminal domain"/>
    <property type="match status" value="1"/>
</dbReference>
<evidence type="ECO:0000256" key="1">
    <source>
        <dbReference type="ARBA" id="ARBA00004496"/>
    </source>
</evidence>
<evidence type="ECO:0000313" key="12">
    <source>
        <dbReference type="Proteomes" id="UP000217265"/>
    </source>
</evidence>
<evidence type="ECO:0000256" key="3">
    <source>
        <dbReference type="ARBA" id="ARBA00022490"/>
    </source>
</evidence>
<feature type="domain" description="Mur ligase C-terminal" evidence="9">
    <location>
        <begin position="288"/>
        <end position="399"/>
    </location>
</feature>
<name>A0A290QK30_9BACT</name>
<dbReference type="Pfam" id="PF08245">
    <property type="entry name" value="Mur_ligase_M"/>
    <property type="match status" value="1"/>
</dbReference>
<evidence type="ECO:0000313" key="11">
    <source>
        <dbReference type="EMBL" id="ATC64691.1"/>
    </source>
</evidence>
<comment type="catalytic activity">
    <reaction evidence="7 8">
        <text>UDP-N-acetyl-alpha-D-muramoyl-L-alanine + D-glutamate + ATP = UDP-N-acetyl-alpha-D-muramoyl-L-alanyl-D-glutamate + ADP + phosphate + H(+)</text>
        <dbReference type="Rhea" id="RHEA:16429"/>
        <dbReference type="ChEBI" id="CHEBI:15378"/>
        <dbReference type="ChEBI" id="CHEBI:29986"/>
        <dbReference type="ChEBI" id="CHEBI:30616"/>
        <dbReference type="ChEBI" id="CHEBI:43474"/>
        <dbReference type="ChEBI" id="CHEBI:83898"/>
        <dbReference type="ChEBI" id="CHEBI:83900"/>
        <dbReference type="ChEBI" id="CHEBI:456216"/>
        <dbReference type="EC" id="6.3.2.9"/>
    </reaction>
</comment>
<dbReference type="InterPro" id="IPR004101">
    <property type="entry name" value="Mur_ligase_C"/>
</dbReference>
<keyword evidence="6 7" id="KW-0067">ATP-binding</keyword>
<organism evidence="11 12">
    <name type="scientific">Nibricoccus aquaticus</name>
    <dbReference type="NCBI Taxonomy" id="2576891"/>
    <lineage>
        <taxon>Bacteria</taxon>
        <taxon>Pseudomonadati</taxon>
        <taxon>Verrucomicrobiota</taxon>
        <taxon>Opitutia</taxon>
        <taxon>Opitutales</taxon>
        <taxon>Opitutaceae</taxon>
        <taxon>Nibricoccus</taxon>
    </lineage>
</organism>
<dbReference type="InterPro" id="IPR005762">
    <property type="entry name" value="MurD"/>
</dbReference>
<keyword evidence="3 7" id="KW-0963">Cytoplasm</keyword>
<evidence type="ECO:0000256" key="7">
    <source>
        <dbReference type="HAMAP-Rule" id="MF_00639"/>
    </source>
</evidence>
<sequence>MPFLVPDFIKPLLAEPVAVFGGGVSGQAVLDLLKRLGATGILFDEKQPGARGTFTAAEAAVHRLVVFSPGFRVDHPWLETALKAGSTCLGETDFAALFWRGTVLAITGTNGKTTLTEFLTHALRSMKRDARATGNVGFPFSALVAETEGGVFDDVAVCEVSSFQSETFVHFRADAALWTNFAEDHLERHAGMRAYFEAKWRLFDRTVGGVMFAGSSVQHYAAQYDRVLPPETCVATADQPADVLLRGTVFEFYPQRENFLLAAAWWHRAGLPETALYAAAQSFQLGRHRLTRVAEHEGVTYWNDSKATNFHAVEGALASFPVPVFLIAGGKSKGGDLGSFVRRIAPRVKHVYLIGETKGTLAGACIAHDVPHTLCATLAYAVQLASETAVSGDHVLLSPGFASFDMFRNYEQRGEQFEQFVNNLGATAVSP</sequence>
<evidence type="ECO:0000259" key="10">
    <source>
        <dbReference type="Pfam" id="PF08245"/>
    </source>
</evidence>
<feature type="binding site" evidence="7">
    <location>
        <begin position="108"/>
        <end position="114"/>
    </location>
    <ligand>
        <name>ATP</name>
        <dbReference type="ChEBI" id="CHEBI:30616"/>
    </ligand>
</feature>